<proteinExistence type="inferred from homology"/>
<dbReference type="InterPro" id="IPR015421">
    <property type="entry name" value="PyrdxlP-dep_Trfase_major"/>
</dbReference>
<evidence type="ECO:0000256" key="2">
    <source>
        <dbReference type="ARBA" id="ARBA00037999"/>
    </source>
</evidence>
<evidence type="ECO:0000313" key="5">
    <source>
        <dbReference type="Proteomes" id="UP000619838"/>
    </source>
</evidence>
<dbReference type="EMBL" id="JADGII010000005">
    <property type="protein sequence ID" value="MBF0636416.1"/>
    <property type="molecule type" value="Genomic_DNA"/>
</dbReference>
<accession>A0ABR9XRI2</accession>
<dbReference type="RefSeq" id="WP_175187202.1">
    <property type="nucleotide sequence ID" value="NZ_JABVZQ010000005.1"/>
</dbReference>
<gene>
    <name evidence="4" type="ORF">INT08_04385</name>
</gene>
<comment type="caution">
    <text evidence="4">The sequence shown here is derived from an EMBL/GenBank/DDBJ whole genome shotgun (WGS) entry which is preliminary data.</text>
</comment>
<dbReference type="Pfam" id="PF01041">
    <property type="entry name" value="DegT_DnrJ_EryC1"/>
    <property type="match status" value="1"/>
</dbReference>
<evidence type="ECO:0000313" key="4">
    <source>
        <dbReference type="EMBL" id="MBF0636416.1"/>
    </source>
</evidence>
<dbReference type="InterPro" id="IPR000653">
    <property type="entry name" value="DegT/StrS_aminotransferase"/>
</dbReference>
<keyword evidence="5" id="KW-1185">Reference proteome</keyword>
<comment type="similarity">
    <text evidence="2 3">Belongs to the DegT/DnrJ/EryC1 family.</text>
</comment>
<dbReference type="Gene3D" id="3.40.640.10">
    <property type="entry name" value="Type I PLP-dependent aspartate aminotransferase-like (Major domain)"/>
    <property type="match status" value="1"/>
</dbReference>
<dbReference type="Proteomes" id="UP000619838">
    <property type="component" value="Unassembled WGS sequence"/>
</dbReference>
<protein>
    <submittedName>
        <fullName evidence="4">DegT/DnrJ/EryC1/StrS family aminotransferase</fullName>
    </submittedName>
</protein>
<keyword evidence="4" id="KW-0808">Transferase</keyword>
<dbReference type="CDD" id="cd00616">
    <property type="entry name" value="AHBA_syn"/>
    <property type="match status" value="1"/>
</dbReference>
<evidence type="ECO:0000256" key="3">
    <source>
        <dbReference type="RuleBase" id="RU004508"/>
    </source>
</evidence>
<organism evidence="4 5">
    <name type="scientific">Prosthecochloris ethylica</name>
    <dbReference type="NCBI Taxonomy" id="2743976"/>
    <lineage>
        <taxon>Bacteria</taxon>
        <taxon>Pseudomonadati</taxon>
        <taxon>Chlorobiota</taxon>
        <taxon>Chlorobiia</taxon>
        <taxon>Chlorobiales</taxon>
        <taxon>Chlorobiaceae</taxon>
        <taxon>Prosthecochloris</taxon>
    </lineage>
</organism>
<name>A0ABR9XRI2_9CHLB</name>
<dbReference type="SUPFAM" id="SSF53383">
    <property type="entry name" value="PLP-dependent transferases"/>
    <property type="match status" value="1"/>
</dbReference>
<dbReference type="PANTHER" id="PTHR30244">
    <property type="entry name" value="TRANSAMINASE"/>
    <property type="match status" value="1"/>
</dbReference>
<dbReference type="InterPro" id="IPR015424">
    <property type="entry name" value="PyrdxlP-dep_Trfase"/>
</dbReference>
<sequence length="370" mass="41771">MDKARIYVTKPDLPPLEKFIPYLEKIWESRILTNNGPYLQLFEQALCSYLGVQHISLFSNGTLALMTALEALNISGEVITTPYTFVATAQSLYWRHLTPVFVDIEPDSCNLDPKLIEDAITPETTAILPVHTYGHPCKIGAIARIAEKHGLSVIYDAAHAFGVRFQGRTLLDFGDLSIVSFHATKVFHTFEGGAVICHDAGMKQHLDDLKNFGFRDEVTIEAPGINGKMSEFNAAFGLLQLQYADRALQRRRDIAARYRNALRGIRGITFFSPAEDCTENASYFPVLVDGDFPLERDDLYQLLKQRGIYARRYFFPLISDIPLFRTMPGAEKLRTGTARRIADQILCLPIYTSLEDREIDIITSIIRTTR</sequence>
<keyword evidence="4" id="KW-0032">Aminotransferase</keyword>
<reference evidence="4 5" key="1">
    <citation type="journal article" date="2020" name="Microorganisms">
        <title>Simultaneous Genome Sequencing of Prosthecochloris ethylica and Desulfuromonas acetoxidans within a Syntrophic Mixture Reveals Unique Pili and Protein Interactions.</title>
        <authorList>
            <person name="Kyndt J.A."/>
            <person name="Van Beeumen J.J."/>
            <person name="Meyer T.E."/>
        </authorList>
    </citation>
    <scope>NUCLEOTIDE SEQUENCE [LARGE SCALE GENOMIC DNA]</scope>
    <source>
        <strain evidence="4 5">N3</strain>
    </source>
</reference>
<keyword evidence="1 3" id="KW-0663">Pyridoxal phosphate</keyword>
<dbReference type="GO" id="GO:0008483">
    <property type="term" value="F:transaminase activity"/>
    <property type="evidence" value="ECO:0007669"/>
    <property type="project" value="UniProtKB-KW"/>
</dbReference>
<dbReference type="PIRSF" id="PIRSF000390">
    <property type="entry name" value="PLP_StrS"/>
    <property type="match status" value="1"/>
</dbReference>
<dbReference type="PANTHER" id="PTHR30244:SF9">
    <property type="entry name" value="PROTEIN RV3402C"/>
    <property type="match status" value="1"/>
</dbReference>
<evidence type="ECO:0000256" key="1">
    <source>
        <dbReference type="ARBA" id="ARBA00022898"/>
    </source>
</evidence>